<gene>
    <name evidence="1" type="ORF">THF1D04_130084</name>
</gene>
<evidence type="ECO:0000313" key="2">
    <source>
        <dbReference type="Proteomes" id="UP001295420"/>
    </source>
</evidence>
<proteinExistence type="predicted"/>
<organism evidence="1 2">
    <name type="scientific">Vibrio owensii</name>
    <dbReference type="NCBI Taxonomy" id="696485"/>
    <lineage>
        <taxon>Bacteria</taxon>
        <taxon>Pseudomonadati</taxon>
        <taxon>Pseudomonadota</taxon>
        <taxon>Gammaproteobacteria</taxon>
        <taxon>Vibrionales</taxon>
        <taxon>Vibrionaceae</taxon>
        <taxon>Vibrio</taxon>
    </lineage>
</organism>
<dbReference type="AlphaFoldDB" id="A0AAU9Q1C8"/>
<evidence type="ECO:0000313" key="1">
    <source>
        <dbReference type="EMBL" id="CAH1523045.1"/>
    </source>
</evidence>
<reference evidence="1" key="1">
    <citation type="submission" date="2022-01" db="EMBL/GenBank/DDBJ databases">
        <authorList>
            <person name="Lagorce A."/>
        </authorList>
    </citation>
    <scope>NUCLEOTIDE SEQUENCE</scope>
    <source>
        <strain evidence="1">Th15_F1_D04</strain>
    </source>
</reference>
<dbReference type="EMBL" id="CAKMTQ010000005">
    <property type="protein sequence ID" value="CAH1523045.1"/>
    <property type="molecule type" value="Genomic_DNA"/>
</dbReference>
<dbReference type="Proteomes" id="UP001295420">
    <property type="component" value="Unassembled WGS sequence"/>
</dbReference>
<name>A0AAU9Q1C8_9VIBR</name>
<comment type="caution">
    <text evidence="1">The sequence shown here is derived from an EMBL/GenBank/DDBJ whole genome shotgun (WGS) entry which is preliminary data.</text>
</comment>
<sequence length="75" mass="8617">MIYPYHNDLVYGPALQSVVFLYCIACKSEQRENLTYAFPLVVKQGAKVPSETRNVRTQYIGDMNIPGSEKIVYRE</sequence>
<protein>
    <submittedName>
        <fullName evidence="1">Uncharacterized protein</fullName>
    </submittedName>
</protein>
<accession>A0AAU9Q1C8</accession>